<keyword evidence="4" id="KW-0677">Repeat</keyword>
<dbReference type="InterPro" id="IPR003593">
    <property type="entry name" value="AAA+_ATPase"/>
</dbReference>
<dbReference type="SUPFAM" id="SSF52540">
    <property type="entry name" value="P-loop containing nucleoside triphosphate hydrolases"/>
    <property type="match status" value="2"/>
</dbReference>
<evidence type="ECO:0000259" key="12">
    <source>
        <dbReference type="PROSITE" id="PS50929"/>
    </source>
</evidence>
<feature type="transmembrane region" description="Helical" evidence="10">
    <location>
        <begin position="390"/>
        <end position="416"/>
    </location>
</feature>
<evidence type="ECO:0000256" key="4">
    <source>
        <dbReference type="ARBA" id="ARBA00022737"/>
    </source>
</evidence>
<dbReference type="InterPro" id="IPR036640">
    <property type="entry name" value="ABC1_TM_sf"/>
</dbReference>
<evidence type="ECO:0000256" key="8">
    <source>
        <dbReference type="ARBA" id="ARBA00023136"/>
    </source>
</evidence>
<evidence type="ECO:0000256" key="6">
    <source>
        <dbReference type="ARBA" id="ARBA00022840"/>
    </source>
</evidence>
<evidence type="ECO:0000259" key="11">
    <source>
        <dbReference type="PROSITE" id="PS50893"/>
    </source>
</evidence>
<dbReference type="Pfam" id="PF00664">
    <property type="entry name" value="ABC_membrane"/>
    <property type="match status" value="1"/>
</dbReference>
<gene>
    <name evidence="13" type="ORF">RDB_LOCUS102309</name>
</gene>
<dbReference type="AlphaFoldDB" id="A0A8H3E467"/>
<dbReference type="GO" id="GO:0016020">
    <property type="term" value="C:membrane"/>
    <property type="evidence" value="ECO:0007669"/>
    <property type="project" value="UniProtKB-SubCell"/>
</dbReference>
<dbReference type="CDD" id="cd03244">
    <property type="entry name" value="ABCC_MRP_domain2"/>
    <property type="match status" value="1"/>
</dbReference>
<evidence type="ECO:0000256" key="1">
    <source>
        <dbReference type="ARBA" id="ARBA00004141"/>
    </source>
</evidence>
<dbReference type="FunFam" id="3.40.50.300:FF:000630">
    <property type="entry name" value="ATP-binding cassette (ABC) transporter, putative"/>
    <property type="match status" value="1"/>
</dbReference>
<evidence type="ECO:0000256" key="3">
    <source>
        <dbReference type="ARBA" id="ARBA00022692"/>
    </source>
</evidence>
<dbReference type="Pfam" id="PF00005">
    <property type="entry name" value="ABC_tran"/>
    <property type="match status" value="1"/>
</dbReference>
<dbReference type="PROSITE" id="PS00211">
    <property type="entry name" value="ABC_TRANSPORTER_1"/>
    <property type="match status" value="1"/>
</dbReference>
<reference evidence="13" key="1">
    <citation type="submission" date="2021-01" db="EMBL/GenBank/DDBJ databases">
        <authorList>
            <person name="Kaushik A."/>
        </authorList>
    </citation>
    <scope>NUCLEOTIDE SEQUENCE</scope>
    <source>
        <strain evidence="13">AG5</strain>
    </source>
</reference>
<dbReference type="PANTHER" id="PTHR24223:SF356">
    <property type="entry name" value="ATP-BINDING CASSETTE TRANSPORTER ABC4"/>
    <property type="match status" value="1"/>
</dbReference>
<feature type="compositionally biased region" description="Polar residues" evidence="9">
    <location>
        <begin position="233"/>
        <end position="249"/>
    </location>
</feature>
<proteinExistence type="predicted"/>
<dbReference type="GO" id="GO:0016887">
    <property type="term" value="F:ATP hydrolysis activity"/>
    <property type="evidence" value="ECO:0007669"/>
    <property type="project" value="InterPro"/>
</dbReference>
<evidence type="ECO:0000256" key="9">
    <source>
        <dbReference type="SAM" id="MobiDB-lite"/>
    </source>
</evidence>
<keyword evidence="7 10" id="KW-1133">Transmembrane helix</keyword>
<sequence>MVIGPTGCGKTSLLMALLGEMHYMPNGRESWVSLPRERGIAYAAQEAWIQDVTIKACEQIRVVALNLRCLKENILFGTEYNEERYNKGVKLYSKRLESRIDDGLVVSQCCLEPDLKLLESGDQTKARAIYSKAEFILLDDVLSALDVHTSRWIVDKCFRGDLVGGRTLIIVTHNVAMVSEIAEFVVALGHGGRILNQGSVEDVLGAETKLGDRANTDRDPENSSGEAVDGTTGVVSEQPNAGGTSTTVEETPEVGWSALKLFFFAMGGVGFWFIYLAGFVLANIVALIQTYWLGIWARAYDTPSHPHQVNVSFYLGVYSSIGLCGSIRAARRIHDRLVSSVFAAPLYWLDATPIGRIISRFTQDVRSIDGSLPNQLQNLTDMTIQIISRFIAIMIVSPAFSLAGALLLALGVWLGRVYISAQISVKRHMSNARSPMYSYFHAALAGTTTIRAYGAEAMVRREVQARVDVHTRAARTFWSLNRWIAIRMDVLGGLFSAGLAAWLVYVRTGVDASVAGFALNTAVALSGGILWWIRTANEFQVQTNSLERIHSYLVIPHEPSSDRPAPPAHWPSSGSLVVQNLSAGYIPDGARVLHEVSFEIKHGERVAIVGRTGSGKSSLVLALLRMIHTTGTVHYDGMETTSIPLDALRSSITVVPQQPELSSGTIRENLDPFGERPDAVLWDALQAVGFDSIGLDESVAPGGSNLSLGQRQMVALARAIVRRTKLVILDEATAAIDHETDARVHHAIGAIDQTVMIVAHRLRTISNVDKVMVLDAGRLVEFGPPRELLRVKRGVFKGLVDGSGERDELYALIGGDE</sequence>
<feature type="region of interest" description="Disordered" evidence="9">
    <location>
        <begin position="210"/>
        <end position="249"/>
    </location>
</feature>
<feature type="transmembrane region" description="Helical" evidence="10">
    <location>
        <begin position="512"/>
        <end position="533"/>
    </location>
</feature>
<dbReference type="InterPro" id="IPR017871">
    <property type="entry name" value="ABC_transporter-like_CS"/>
</dbReference>
<accession>A0A8H3E467</accession>
<evidence type="ECO:0000256" key="2">
    <source>
        <dbReference type="ARBA" id="ARBA00022448"/>
    </source>
</evidence>
<evidence type="ECO:0000256" key="10">
    <source>
        <dbReference type="SAM" id="Phobius"/>
    </source>
</evidence>
<evidence type="ECO:0000256" key="5">
    <source>
        <dbReference type="ARBA" id="ARBA00022741"/>
    </source>
</evidence>
<dbReference type="InterPro" id="IPR003439">
    <property type="entry name" value="ABC_transporter-like_ATP-bd"/>
</dbReference>
<evidence type="ECO:0008006" key="15">
    <source>
        <dbReference type="Google" id="ProtNLM"/>
    </source>
</evidence>
<dbReference type="InterPro" id="IPR027417">
    <property type="entry name" value="P-loop_NTPase"/>
</dbReference>
<dbReference type="EMBL" id="CAJNJQ010002170">
    <property type="protein sequence ID" value="CAE7167766.1"/>
    <property type="molecule type" value="Genomic_DNA"/>
</dbReference>
<dbReference type="SMART" id="SM00382">
    <property type="entry name" value="AAA"/>
    <property type="match status" value="2"/>
</dbReference>
<comment type="subcellular location">
    <subcellularLocation>
        <location evidence="1">Membrane</location>
        <topology evidence="1">Multi-pass membrane protein</topology>
    </subcellularLocation>
</comment>
<name>A0A8H3E467_9AGAM</name>
<keyword evidence="5" id="KW-0547">Nucleotide-binding</keyword>
<comment type="caution">
    <text evidence="13">The sequence shown here is derived from an EMBL/GenBank/DDBJ whole genome shotgun (WGS) entry which is preliminary data.</text>
</comment>
<keyword evidence="2" id="KW-0813">Transport</keyword>
<dbReference type="CDD" id="cd18604">
    <property type="entry name" value="ABC_6TM_VMR1_D2_like"/>
    <property type="match status" value="1"/>
</dbReference>
<organism evidence="13 14">
    <name type="scientific">Rhizoctonia solani</name>
    <dbReference type="NCBI Taxonomy" id="456999"/>
    <lineage>
        <taxon>Eukaryota</taxon>
        <taxon>Fungi</taxon>
        <taxon>Dikarya</taxon>
        <taxon>Basidiomycota</taxon>
        <taxon>Agaricomycotina</taxon>
        <taxon>Agaricomycetes</taxon>
        <taxon>Cantharellales</taxon>
        <taxon>Ceratobasidiaceae</taxon>
        <taxon>Rhizoctonia</taxon>
    </lineage>
</organism>
<dbReference type="SUPFAM" id="SSF90123">
    <property type="entry name" value="ABC transporter transmembrane region"/>
    <property type="match status" value="1"/>
</dbReference>
<dbReference type="InterPro" id="IPR011527">
    <property type="entry name" value="ABC1_TM_dom"/>
</dbReference>
<evidence type="ECO:0000313" key="14">
    <source>
        <dbReference type="Proteomes" id="UP000663827"/>
    </source>
</evidence>
<protein>
    <recommendedName>
        <fullName evidence="15">P-loop containing nucleoside triphosphate hydrolase protein</fullName>
    </recommendedName>
</protein>
<dbReference type="GO" id="GO:0140359">
    <property type="term" value="F:ABC-type transporter activity"/>
    <property type="evidence" value="ECO:0007669"/>
    <property type="project" value="InterPro"/>
</dbReference>
<dbReference type="PANTHER" id="PTHR24223">
    <property type="entry name" value="ATP-BINDING CASSETTE SUB-FAMILY C"/>
    <property type="match status" value="1"/>
</dbReference>
<feature type="compositionally biased region" description="Basic and acidic residues" evidence="9">
    <location>
        <begin position="210"/>
        <end position="221"/>
    </location>
</feature>
<keyword evidence="8 10" id="KW-0472">Membrane</keyword>
<evidence type="ECO:0000313" key="13">
    <source>
        <dbReference type="EMBL" id="CAE7167766.1"/>
    </source>
</evidence>
<dbReference type="Gene3D" id="3.40.50.300">
    <property type="entry name" value="P-loop containing nucleotide triphosphate hydrolases"/>
    <property type="match status" value="2"/>
</dbReference>
<dbReference type="FunFam" id="1.20.1560.10:FF:000013">
    <property type="entry name" value="ABC transporter C family member 2"/>
    <property type="match status" value="1"/>
</dbReference>
<feature type="domain" description="ABC transporter" evidence="11">
    <location>
        <begin position="576"/>
        <end position="801"/>
    </location>
</feature>
<dbReference type="GO" id="GO:0005524">
    <property type="term" value="F:ATP binding"/>
    <property type="evidence" value="ECO:0007669"/>
    <property type="project" value="UniProtKB-KW"/>
</dbReference>
<feature type="transmembrane region" description="Helical" evidence="10">
    <location>
        <begin position="261"/>
        <end position="291"/>
    </location>
</feature>
<evidence type="ECO:0000256" key="7">
    <source>
        <dbReference type="ARBA" id="ARBA00022989"/>
    </source>
</evidence>
<keyword evidence="6" id="KW-0067">ATP-binding</keyword>
<dbReference type="Proteomes" id="UP000663827">
    <property type="component" value="Unassembled WGS sequence"/>
</dbReference>
<dbReference type="InterPro" id="IPR050173">
    <property type="entry name" value="ABC_transporter_C-like"/>
</dbReference>
<feature type="domain" description="ABC transmembrane type-1" evidence="12">
    <location>
        <begin position="273"/>
        <end position="540"/>
    </location>
</feature>
<dbReference type="Gene3D" id="1.20.1560.10">
    <property type="entry name" value="ABC transporter type 1, transmembrane domain"/>
    <property type="match status" value="1"/>
</dbReference>
<keyword evidence="3 10" id="KW-0812">Transmembrane</keyword>
<dbReference type="PROSITE" id="PS50929">
    <property type="entry name" value="ABC_TM1F"/>
    <property type="match status" value="1"/>
</dbReference>
<dbReference type="PROSITE" id="PS50893">
    <property type="entry name" value="ABC_TRANSPORTER_2"/>
    <property type="match status" value="1"/>
</dbReference>
<feature type="transmembrane region" description="Helical" evidence="10">
    <location>
        <begin position="484"/>
        <end position="506"/>
    </location>
</feature>